<dbReference type="Pfam" id="PF09994">
    <property type="entry name" value="T6SS_Tle1-like_cat"/>
    <property type="match status" value="1"/>
</dbReference>
<organism evidence="3 4">
    <name type="scientific">Ferrimonas lipolytica</name>
    <dbReference type="NCBI Taxonomy" id="2724191"/>
    <lineage>
        <taxon>Bacteria</taxon>
        <taxon>Pseudomonadati</taxon>
        <taxon>Pseudomonadota</taxon>
        <taxon>Gammaproteobacteria</taxon>
        <taxon>Alteromonadales</taxon>
        <taxon>Ferrimonadaceae</taxon>
        <taxon>Ferrimonas</taxon>
    </lineage>
</organism>
<dbReference type="PANTHER" id="PTHR33840:SF1">
    <property type="entry name" value="TLE1 PHOSPHOLIPASE DOMAIN-CONTAINING PROTEIN"/>
    <property type="match status" value="1"/>
</dbReference>
<gene>
    <name evidence="3" type="ORF">HER31_08470</name>
</gene>
<accession>A0A6H1UCY9</accession>
<evidence type="ECO:0000313" key="4">
    <source>
        <dbReference type="Proteomes" id="UP000501602"/>
    </source>
</evidence>
<keyword evidence="4" id="KW-1185">Reference proteome</keyword>
<evidence type="ECO:0000256" key="1">
    <source>
        <dbReference type="SAM" id="MobiDB-lite"/>
    </source>
</evidence>
<dbReference type="PANTHER" id="PTHR33840">
    <property type="match status" value="1"/>
</dbReference>
<evidence type="ECO:0000313" key="3">
    <source>
        <dbReference type="EMBL" id="QIZ76904.1"/>
    </source>
</evidence>
<sequence length="341" mass="38702">MANIVVCADGTWNRPEQDSSDYPTNVLKLARAVTASQGEIKQHVFYDWGLGSYYHAVTGGAFGRGIEKNIIDGYRYIVQNYHQGDQIYLFGFSRGAYTVRALSGLINNCGILRREHAARIPEAWKLYKSAVKNKRPSGPTAVNFRQQYSHQGKQVRFIGVWDTVGALGIPRSIIGFFSDKDEFYDTELGSNVEIARHALAIDEKRTDFEPTLWEAKQGLDLQQVWFCGVHSDIGGSYKPDKQGYLASDLPLQWMLTEAASAGLVIEPYIHNRLSINPVAKLNQSRRRLYRLSKPLHRDLKTGEKKPSTLHPSVQQRFLQDPNYRPPQLVKWAEQQGWSESE</sequence>
<dbReference type="EMBL" id="CP051180">
    <property type="protein sequence ID" value="QIZ76904.1"/>
    <property type="molecule type" value="Genomic_DNA"/>
</dbReference>
<feature type="region of interest" description="Disordered" evidence="1">
    <location>
        <begin position="299"/>
        <end position="325"/>
    </location>
</feature>
<evidence type="ECO:0000259" key="2">
    <source>
        <dbReference type="Pfam" id="PF09994"/>
    </source>
</evidence>
<proteinExistence type="predicted"/>
<reference evidence="3 4" key="1">
    <citation type="submission" date="2020-04" db="EMBL/GenBank/DDBJ databases">
        <title>Ferrimonas sp. S7 isolated from sea water.</title>
        <authorList>
            <person name="Bae S.S."/>
            <person name="Baek K."/>
        </authorList>
    </citation>
    <scope>NUCLEOTIDE SEQUENCE [LARGE SCALE GENOMIC DNA]</scope>
    <source>
        <strain evidence="3 4">S7</strain>
    </source>
</reference>
<protein>
    <submittedName>
        <fullName evidence="3">DUF2235 domain-containing protein</fullName>
    </submittedName>
</protein>
<dbReference type="KEGG" id="fes:HER31_08470"/>
<dbReference type="Proteomes" id="UP000501602">
    <property type="component" value="Chromosome"/>
</dbReference>
<dbReference type="RefSeq" id="WP_168660165.1">
    <property type="nucleotide sequence ID" value="NZ_CP051180.1"/>
</dbReference>
<dbReference type="AlphaFoldDB" id="A0A6H1UCY9"/>
<feature type="domain" description="T6SS Phospholipase effector Tle1-like catalytic" evidence="2">
    <location>
        <begin position="3"/>
        <end position="257"/>
    </location>
</feature>
<name>A0A6H1UCY9_9GAMM</name>
<dbReference type="InterPro" id="IPR018712">
    <property type="entry name" value="Tle1-like_cat"/>
</dbReference>